<feature type="compositionally biased region" description="Polar residues" evidence="2">
    <location>
        <begin position="239"/>
        <end position="257"/>
    </location>
</feature>
<dbReference type="PROSITE" id="PS50088">
    <property type="entry name" value="ANK_REPEAT"/>
    <property type="match status" value="2"/>
</dbReference>
<reference evidence="3" key="3">
    <citation type="submission" date="2025-08" db="UniProtKB">
        <authorList>
            <consortium name="Ensembl"/>
        </authorList>
    </citation>
    <scope>IDENTIFICATION</scope>
</reference>
<evidence type="ECO:0000256" key="1">
    <source>
        <dbReference type="PROSITE-ProRule" id="PRU00023"/>
    </source>
</evidence>
<dbReference type="STRING" id="13735.ENSPSIP00000011998"/>
<feature type="compositionally biased region" description="Polar residues" evidence="2">
    <location>
        <begin position="194"/>
        <end position="203"/>
    </location>
</feature>
<evidence type="ECO:0000313" key="4">
    <source>
        <dbReference type="Proteomes" id="UP000007267"/>
    </source>
</evidence>
<dbReference type="EMBL" id="AGCU01111699">
    <property type="status" value="NOT_ANNOTATED_CDS"/>
    <property type="molecule type" value="Genomic_DNA"/>
</dbReference>
<protein>
    <submittedName>
        <fullName evidence="3">Ankyrin repeat domain 53</fullName>
    </submittedName>
</protein>
<gene>
    <name evidence="3" type="primary">ANKRD53</name>
</gene>
<reference evidence="4" key="1">
    <citation type="submission" date="2011-10" db="EMBL/GenBank/DDBJ databases">
        <authorList>
            <consortium name="Soft-shell Turtle Genome Consortium"/>
        </authorList>
    </citation>
    <scope>NUCLEOTIDE SEQUENCE [LARGE SCALE GENOMIC DNA]</scope>
    <source>
        <strain evidence="4">Daiwa-1</strain>
    </source>
</reference>
<dbReference type="InterPro" id="IPR036770">
    <property type="entry name" value="Ankyrin_rpt-contain_sf"/>
</dbReference>
<feature type="repeat" description="ANK" evidence="1">
    <location>
        <begin position="80"/>
        <end position="112"/>
    </location>
</feature>
<accession>K7FVD8</accession>
<dbReference type="Proteomes" id="UP000007267">
    <property type="component" value="Unassembled WGS sequence"/>
</dbReference>
<keyword evidence="1" id="KW-0040">ANK repeat</keyword>
<dbReference type="GO" id="GO:0031116">
    <property type="term" value="P:positive regulation of microtubule polymerization"/>
    <property type="evidence" value="ECO:0007669"/>
    <property type="project" value="Ensembl"/>
</dbReference>
<dbReference type="EMBL" id="AGCU01111700">
    <property type="status" value="NOT_ANNOTATED_CDS"/>
    <property type="molecule type" value="Genomic_DNA"/>
</dbReference>
<dbReference type="InterPro" id="IPR002110">
    <property type="entry name" value="Ankyrin_rpt"/>
</dbReference>
<dbReference type="PROSITE" id="PS50297">
    <property type="entry name" value="ANK_REP_REGION"/>
    <property type="match status" value="2"/>
</dbReference>
<evidence type="ECO:0000256" key="2">
    <source>
        <dbReference type="SAM" id="MobiDB-lite"/>
    </source>
</evidence>
<dbReference type="EMBL" id="AGCU01111698">
    <property type="status" value="NOT_ANNOTATED_CDS"/>
    <property type="molecule type" value="Genomic_DNA"/>
</dbReference>
<proteinExistence type="predicted"/>
<dbReference type="HOGENOM" id="CLU_038440_0_0_1"/>
<feature type="region of interest" description="Disordered" evidence="2">
    <location>
        <begin position="170"/>
        <end position="211"/>
    </location>
</feature>
<dbReference type="InterPro" id="IPR042335">
    <property type="entry name" value="ANKRD53"/>
</dbReference>
<dbReference type="GO" id="GO:0060236">
    <property type="term" value="P:regulation of mitotic spindle organization"/>
    <property type="evidence" value="ECO:0007669"/>
    <property type="project" value="Ensembl"/>
</dbReference>
<dbReference type="SUPFAM" id="SSF48403">
    <property type="entry name" value="Ankyrin repeat"/>
    <property type="match status" value="1"/>
</dbReference>
<dbReference type="EMBL" id="AGCU01111701">
    <property type="status" value="NOT_ANNOTATED_CDS"/>
    <property type="molecule type" value="Genomic_DNA"/>
</dbReference>
<dbReference type="Pfam" id="PF12796">
    <property type="entry name" value="Ank_2"/>
    <property type="match status" value="1"/>
</dbReference>
<name>K7FVD8_PELSI</name>
<dbReference type="GO" id="GO:1902412">
    <property type="term" value="P:regulation of mitotic cytokinesis"/>
    <property type="evidence" value="ECO:0007669"/>
    <property type="project" value="Ensembl"/>
</dbReference>
<dbReference type="PANTHER" id="PTHR24160">
    <property type="entry name" value="ANKYRIN REPEAT DOMAIN-CONTAINING PROTEIN 53"/>
    <property type="match status" value="1"/>
</dbReference>
<dbReference type="GO" id="GO:0007080">
    <property type="term" value="P:mitotic metaphase chromosome alignment"/>
    <property type="evidence" value="ECO:0007669"/>
    <property type="project" value="Ensembl"/>
</dbReference>
<dbReference type="PRINTS" id="PR01415">
    <property type="entry name" value="ANKYRIN"/>
</dbReference>
<dbReference type="PANTHER" id="PTHR24160:SF1">
    <property type="entry name" value="ANKYRIN REPEAT DOMAIN-CONTAINING PROTEIN 53"/>
    <property type="match status" value="1"/>
</dbReference>
<reference evidence="4" key="2">
    <citation type="journal article" date="2013" name="Nat. Genet.">
        <title>The draft genomes of soft-shell turtle and green sea turtle yield insights into the development and evolution of the turtle-specific body plan.</title>
        <authorList>
            <person name="Wang Z."/>
            <person name="Pascual-Anaya J."/>
            <person name="Zadissa A."/>
            <person name="Li W."/>
            <person name="Niimura Y."/>
            <person name="Huang Z."/>
            <person name="Li C."/>
            <person name="White S."/>
            <person name="Xiong Z."/>
            <person name="Fang D."/>
            <person name="Wang B."/>
            <person name="Ming Y."/>
            <person name="Chen Y."/>
            <person name="Zheng Y."/>
            <person name="Kuraku S."/>
            <person name="Pignatelli M."/>
            <person name="Herrero J."/>
            <person name="Beal K."/>
            <person name="Nozawa M."/>
            <person name="Li Q."/>
            <person name="Wang J."/>
            <person name="Zhang H."/>
            <person name="Yu L."/>
            <person name="Shigenobu S."/>
            <person name="Wang J."/>
            <person name="Liu J."/>
            <person name="Flicek P."/>
            <person name="Searle S."/>
            <person name="Wang J."/>
            <person name="Kuratani S."/>
            <person name="Yin Y."/>
            <person name="Aken B."/>
            <person name="Zhang G."/>
            <person name="Irie N."/>
        </authorList>
    </citation>
    <scope>NUCLEOTIDE SEQUENCE [LARGE SCALE GENOMIC DNA]</scope>
    <source>
        <strain evidence="4">Daiwa-1</strain>
    </source>
</reference>
<feature type="region of interest" description="Disordered" evidence="2">
    <location>
        <begin position="234"/>
        <end position="257"/>
    </location>
</feature>
<evidence type="ECO:0000313" key="3">
    <source>
        <dbReference type="Ensembl" id="ENSPSIP00000011998.1"/>
    </source>
</evidence>
<dbReference type="SMART" id="SM00248">
    <property type="entry name" value="ANK"/>
    <property type="match status" value="3"/>
</dbReference>
<dbReference type="Ensembl" id="ENSPSIT00000012056.1">
    <property type="protein sequence ID" value="ENSPSIP00000011998.1"/>
    <property type="gene ID" value="ENSPSIG00000010797.1"/>
</dbReference>
<dbReference type="AlphaFoldDB" id="K7FVD8"/>
<dbReference type="GeneTree" id="ENSGT00390000005650"/>
<dbReference type="GO" id="GO:0000922">
    <property type="term" value="C:spindle pole"/>
    <property type="evidence" value="ECO:0007669"/>
    <property type="project" value="Ensembl"/>
</dbReference>
<organism evidence="3 4">
    <name type="scientific">Pelodiscus sinensis</name>
    <name type="common">Chinese softshell turtle</name>
    <name type="synonym">Trionyx sinensis</name>
    <dbReference type="NCBI Taxonomy" id="13735"/>
    <lineage>
        <taxon>Eukaryota</taxon>
        <taxon>Metazoa</taxon>
        <taxon>Chordata</taxon>
        <taxon>Craniata</taxon>
        <taxon>Vertebrata</taxon>
        <taxon>Euteleostomi</taxon>
        <taxon>Archelosauria</taxon>
        <taxon>Testudinata</taxon>
        <taxon>Testudines</taxon>
        <taxon>Cryptodira</taxon>
        <taxon>Trionychia</taxon>
        <taxon>Trionychidae</taxon>
        <taxon>Pelodiscus</taxon>
    </lineage>
</organism>
<dbReference type="Gene3D" id="1.25.40.20">
    <property type="entry name" value="Ankyrin repeat-containing domain"/>
    <property type="match status" value="1"/>
</dbReference>
<sequence length="375" mass="42002">LRTLPQTSLGFSAIHLAALHGRLECLKLIIENFEVDVNLPSLTGWSPIHLVMNKESGPNALECLQYLIEKGADINVQNQGGMSPLHKAASEGRLDCIIELVEAGADVHAKDLEGQEPFDLCKIRAHRSCASLRNAMWKIEKRNFACEMHKLNQLKSHCQRTEQHFLKVEKDASIPVKEQPRAGPSGSVLPGPQGMSNNPQQERASVASKSAPRQRLAQRLFLLISSWDADFSFLPQGGETPQPSRGKSQRAWNTSVNPSSPVVTDIFRPTTVRLGTDPEVCGDHDFSSFLFLSKDARGKPVSKWLTPAPYDVIERSLYPGARPLRIKLPQDFKPTHIFDVKRKRLPRLEHRWTDEIALSLRETLDPAFRALLQTH</sequence>
<dbReference type="eggNOG" id="KOG0510">
    <property type="taxonomic scope" value="Eukaryota"/>
</dbReference>
<reference evidence="3" key="4">
    <citation type="submission" date="2025-09" db="UniProtKB">
        <authorList>
            <consortium name="Ensembl"/>
        </authorList>
    </citation>
    <scope>IDENTIFICATION</scope>
</reference>
<feature type="repeat" description="ANK" evidence="1">
    <location>
        <begin position="43"/>
        <end position="79"/>
    </location>
</feature>
<keyword evidence="4" id="KW-1185">Reference proteome</keyword>